<evidence type="ECO:0000256" key="12">
    <source>
        <dbReference type="ARBA" id="ARBA00023139"/>
    </source>
</evidence>
<dbReference type="PANTHER" id="PTHR33619">
    <property type="entry name" value="POLYSACCHARIDE EXPORT PROTEIN GFCE-RELATED"/>
    <property type="match status" value="1"/>
</dbReference>
<keyword evidence="3" id="KW-0813">Transport</keyword>
<keyword evidence="6" id="KW-0812">Transmembrane</keyword>
<dbReference type="PROSITE" id="PS51257">
    <property type="entry name" value="PROKAR_LIPOPROTEIN"/>
    <property type="match status" value="1"/>
</dbReference>
<dbReference type="Pfam" id="PF22461">
    <property type="entry name" value="SLBB_2"/>
    <property type="match status" value="2"/>
</dbReference>
<dbReference type="GO" id="GO:0015159">
    <property type="term" value="F:polysaccharide transmembrane transporter activity"/>
    <property type="evidence" value="ECO:0007669"/>
    <property type="project" value="InterPro"/>
</dbReference>
<dbReference type="Pfam" id="PF02563">
    <property type="entry name" value="Poly_export"/>
    <property type="match status" value="1"/>
</dbReference>
<feature type="domain" description="SLBB" evidence="19">
    <location>
        <begin position="265"/>
        <end position="390"/>
    </location>
</feature>
<dbReference type="GO" id="GO:0046930">
    <property type="term" value="C:pore complex"/>
    <property type="evidence" value="ECO:0007669"/>
    <property type="project" value="UniProtKB-KW"/>
</dbReference>
<proteinExistence type="inferred from homology"/>
<evidence type="ECO:0000256" key="16">
    <source>
        <dbReference type="SAM" id="SignalP"/>
    </source>
</evidence>
<evidence type="ECO:0000256" key="5">
    <source>
        <dbReference type="ARBA" id="ARBA00022597"/>
    </source>
</evidence>
<feature type="signal peptide" evidence="16">
    <location>
        <begin position="1"/>
        <end position="23"/>
    </location>
</feature>
<evidence type="ECO:0000256" key="15">
    <source>
        <dbReference type="SAM" id="MobiDB-lite"/>
    </source>
</evidence>
<keyword evidence="5" id="KW-0762">Sugar transport</keyword>
<evidence type="ECO:0000256" key="14">
    <source>
        <dbReference type="ARBA" id="ARBA00023288"/>
    </source>
</evidence>
<evidence type="ECO:0000256" key="7">
    <source>
        <dbReference type="ARBA" id="ARBA00022729"/>
    </source>
</evidence>
<reference evidence="20 21" key="2">
    <citation type="submission" date="2015-01" db="EMBL/GenBank/DDBJ databases">
        <authorList>
            <consortium name="NBRP consortium"/>
            <person name="Sawabe T."/>
            <person name="Meirelles P."/>
            <person name="Feng G."/>
            <person name="Sayaka M."/>
            <person name="Hattori M."/>
            <person name="Ohkuma M."/>
        </authorList>
    </citation>
    <scope>NUCLEOTIDE SEQUENCE [LARGE SCALE GENOMIC DNA]</scope>
    <source>
        <strain evidence="21">JCM 19241</strain>
    </source>
</reference>
<dbReference type="STRING" id="1481914.JCM19241_4996"/>
<dbReference type="GO" id="GO:0009279">
    <property type="term" value="C:cell outer membrane"/>
    <property type="evidence" value="ECO:0007669"/>
    <property type="project" value="UniProtKB-SubCell"/>
</dbReference>
<evidence type="ECO:0000256" key="1">
    <source>
        <dbReference type="ARBA" id="ARBA00004571"/>
    </source>
</evidence>
<keyword evidence="9" id="KW-0406">Ion transport</keyword>
<evidence type="ECO:0000259" key="19">
    <source>
        <dbReference type="Pfam" id="PF22461"/>
    </source>
</evidence>
<comment type="subcellular location">
    <subcellularLocation>
        <location evidence="1">Cell outer membrane</location>
        <topology evidence="1">Multi-pass membrane protein</topology>
    </subcellularLocation>
</comment>
<organism evidence="20 21">
    <name type="scientific">Vibrio ishigakensis</name>
    <dbReference type="NCBI Taxonomy" id="1481914"/>
    <lineage>
        <taxon>Bacteria</taxon>
        <taxon>Pseudomonadati</taxon>
        <taxon>Pseudomonadota</taxon>
        <taxon>Gammaproteobacteria</taxon>
        <taxon>Vibrionales</taxon>
        <taxon>Vibrionaceae</taxon>
        <taxon>Vibrio</taxon>
    </lineage>
</organism>
<accession>A0A0B8Q2R5</accession>
<comment type="caution">
    <text evidence="20">The sequence shown here is derived from an EMBL/GenBank/DDBJ whole genome shotgun (WGS) entry which is preliminary data.</text>
</comment>
<evidence type="ECO:0000256" key="9">
    <source>
        <dbReference type="ARBA" id="ARBA00023065"/>
    </source>
</evidence>
<dbReference type="InterPro" id="IPR040716">
    <property type="entry name" value="Wza_C"/>
</dbReference>
<dbReference type="InterPro" id="IPR054765">
    <property type="entry name" value="SLBB_dom"/>
</dbReference>
<keyword evidence="8" id="KW-0625">Polysaccharide transport</keyword>
<keyword evidence="4" id="KW-1134">Transmembrane beta strand</keyword>
<dbReference type="AlphaFoldDB" id="A0A0B8Q2R5"/>
<protein>
    <submittedName>
        <fullName evidence="20">Polysaccharide export lipoprotein wza</fullName>
    </submittedName>
</protein>
<dbReference type="Gene3D" id="3.30.1950.10">
    <property type="entry name" value="wza like domain"/>
    <property type="match status" value="1"/>
</dbReference>
<dbReference type="GO" id="GO:0015288">
    <property type="term" value="F:porin activity"/>
    <property type="evidence" value="ECO:0007669"/>
    <property type="project" value="UniProtKB-KW"/>
</dbReference>
<dbReference type="Gene3D" id="1.20.5.70">
    <property type="match status" value="1"/>
</dbReference>
<dbReference type="NCBIfam" id="NF011658">
    <property type="entry name" value="PRK15078.1"/>
    <property type="match status" value="1"/>
</dbReference>
<gene>
    <name evidence="20" type="ORF">JCM19241_4996</name>
</gene>
<keyword evidence="14 20" id="KW-0449">Lipoprotein</keyword>
<keyword evidence="11" id="KW-0472">Membrane</keyword>
<evidence type="ECO:0000313" key="20">
    <source>
        <dbReference type="EMBL" id="GAM73800.1"/>
    </source>
</evidence>
<evidence type="ECO:0000256" key="3">
    <source>
        <dbReference type="ARBA" id="ARBA00022448"/>
    </source>
</evidence>
<feature type="region of interest" description="Disordered" evidence="15">
    <location>
        <begin position="334"/>
        <end position="356"/>
    </location>
</feature>
<dbReference type="Pfam" id="PF18412">
    <property type="entry name" value="Wza_C"/>
    <property type="match status" value="1"/>
</dbReference>
<evidence type="ECO:0000259" key="18">
    <source>
        <dbReference type="Pfam" id="PF18412"/>
    </source>
</evidence>
<evidence type="ECO:0000256" key="8">
    <source>
        <dbReference type="ARBA" id="ARBA00023047"/>
    </source>
</evidence>
<evidence type="ECO:0000256" key="6">
    <source>
        <dbReference type="ARBA" id="ARBA00022692"/>
    </source>
</evidence>
<evidence type="ECO:0000256" key="11">
    <source>
        <dbReference type="ARBA" id="ARBA00023136"/>
    </source>
</evidence>
<dbReference type="GO" id="GO:0006811">
    <property type="term" value="P:monoatomic ion transport"/>
    <property type="evidence" value="ECO:0007669"/>
    <property type="project" value="UniProtKB-KW"/>
</dbReference>
<feature type="domain" description="Polysaccharide export protein N-terminal" evidence="17">
    <location>
        <begin position="92"/>
        <end position="175"/>
    </location>
</feature>
<keyword evidence="12" id="KW-0564">Palmitate</keyword>
<keyword evidence="7 16" id="KW-0732">Signal</keyword>
<dbReference type="Proteomes" id="UP000031666">
    <property type="component" value="Unassembled WGS sequence"/>
</dbReference>
<name>A0A0B8Q2R5_9VIBR</name>
<feature type="domain" description="SLBB" evidence="19">
    <location>
        <begin position="181"/>
        <end position="259"/>
    </location>
</feature>
<dbReference type="InterPro" id="IPR003715">
    <property type="entry name" value="Poly_export_N"/>
</dbReference>
<sequence>MKSNLKTVLPLATLLLLSGCTVPGSHLPTDDKQVINTAKDEDQMTEQEKANTPIEVVNVYPLTPSFVNRYGNFAGGDTVHSLSNPALDAEISNYEYVIGQGDILNITIWDHPELTIPAVHTVVRKKRVTVHADGTIFYPYIGFVKVAGKTVTEVRKEISSRLARYIESPQVDVNIASFRSQKAYVTGEIRQPGYQPLTNVPLTFLDAINQAGGLTGDADWRNVTLTRSGKSETLSLYDLMQNGDLTQNRLLRQGDIIHVPRNDAQKVFVLGDVNNPSMIKIDRSGMTLTEALSSVGGINELAANATGVFVVRSGDRDKQHEEYLTQIREDAMTAEEKQQREAQQQELGKQGKTPRPESITANVYQLDISDATALVTGTEFELQPYDVVYVTAAPIERYNRVLRQILPSIQGFNDLTEGALRIRNWP</sequence>
<dbReference type="InterPro" id="IPR049712">
    <property type="entry name" value="Poly_export"/>
</dbReference>
<comment type="similarity">
    <text evidence="2">Belongs to the BexD/CtrA/VexA family.</text>
</comment>
<evidence type="ECO:0000256" key="10">
    <source>
        <dbReference type="ARBA" id="ARBA00023114"/>
    </source>
</evidence>
<evidence type="ECO:0000256" key="2">
    <source>
        <dbReference type="ARBA" id="ARBA00009450"/>
    </source>
</evidence>
<evidence type="ECO:0000256" key="4">
    <source>
        <dbReference type="ARBA" id="ARBA00022452"/>
    </source>
</evidence>
<keyword evidence="13" id="KW-0998">Cell outer membrane</keyword>
<keyword evidence="10" id="KW-0626">Porin</keyword>
<evidence type="ECO:0000313" key="21">
    <source>
        <dbReference type="Proteomes" id="UP000031666"/>
    </source>
</evidence>
<evidence type="ECO:0000259" key="17">
    <source>
        <dbReference type="Pfam" id="PF02563"/>
    </source>
</evidence>
<dbReference type="EMBL" id="BBSC01000002">
    <property type="protein sequence ID" value="GAM73800.1"/>
    <property type="molecule type" value="Genomic_DNA"/>
</dbReference>
<feature type="chain" id="PRO_5002123621" evidence="16">
    <location>
        <begin position="24"/>
        <end position="426"/>
    </location>
</feature>
<feature type="domain" description="Outer-membrane lipoprotein Wza C-terminal" evidence="18">
    <location>
        <begin position="393"/>
        <end position="422"/>
    </location>
</feature>
<evidence type="ECO:0000256" key="13">
    <source>
        <dbReference type="ARBA" id="ARBA00023237"/>
    </source>
</evidence>
<dbReference type="Gene3D" id="3.10.560.10">
    <property type="entry name" value="Outer membrane lipoprotein wza domain like"/>
    <property type="match status" value="2"/>
</dbReference>
<dbReference type="PANTHER" id="PTHR33619:SF3">
    <property type="entry name" value="POLYSACCHARIDE EXPORT PROTEIN GFCE-RELATED"/>
    <property type="match status" value="1"/>
</dbReference>
<reference evidence="20 21" key="1">
    <citation type="submission" date="2015-01" db="EMBL/GenBank/DDBJ databases">
        <title>Vibrio sp. C94 JCM 19241 whole genome shotgun sequence.</title>
        <authorList>
            <person name="Sawabe T."/>
            <person name="Meirelles P."/>
            <person name="Feng G."/>
            <person name="Sayaka M."/>
            <person name="Hattori M."/>
            <person name="Ohkuma M."/>
        </authorList>
    </citation>
    <scope>NUCLEOTIDE SEQUENCE [LARGE SCALE GENOMIC DNA]</scope>
    <source>
        <strain evidence="21">JCM 19241</strain>
    </source>
</reference>